<evidence type="ECO:0000313" key="1">
    <source>
        <dbReference type="EMBL" id="OIU71811.1"/>
    </source>
</evidence>
<evidence type="ECO:0000313" key="2">
    <source>
        <dbReference type="Proteomes" id="UP000182062"/>
    </source>
</evidence>
<dbReference type="Gene3D" id="1.10.40.50">
    <property type="entry name" value="Probable gtpase engc, domain 3"/>
    <property type="match status" value="1"/>
</dbReference>
<proteinExistence type="predicted"/>
<evidence type="ECO:0008006" key="3">
    <source>
        <dbReference type="Google" id="ProtNLM"/>
    </source>
</evidence>
<organism evidence="1 2">
    <name type="scientific">Rossellomorea aquimaris</name>
    <dbReference type="NCBI Taxonomy" id="189382"/>
    <lineage>
        <taxon>Bacteria</taxon>
        <taxon>Bacillati</taxon>
        <taxon>Bacillota</taxon>
        <taxon>Bacilli</taxon>
        <taxon>Bacillales</taxon>
        <taxon>Bacillaceae</taxon>
        <taxon>Rossellomorea</taxon>
    </lineage>
</organism>
<dbReference type="AlphaFoldDB" id="A0A1J6WUA8"/>
<dbReference type="OrthoDB" id="1908138at2"/>
<sequence length="101" mass="11865">MNFSKEEYDLVYSEEYEPEGFEDIKELADRCKFSNCTHTVEPHCAVLKSISDGVLAEDRFIAYYREKNEALHVASHKNKTKAVDYLKQRKLFQEPVKKSKE</sequence>
<comment type="caution">
    <text evidence="1">The sequence shown here is derived from an EMBL/GenBank/DDBJ whole genome shotgun (WGS) entry which is preliminary data.</text>
</comment>
<name>A0A1J6WUA8_9BACI</name>
<reference evidence="1 2" key="1">
    <citation type="submission" date="2016-09" db="EMBL/GenBank/DDBJ databases">
        <title>Bacillus aquimaris SAMM genome sequence reveals colonization and biosurfactant production capacities.</title>
        <authorList>
            <person name="Waghmode S.R."/>
            <person name="Suryavanshi M.V."/>
        </authorList>
    </citation>
    <scope>NUCLEOTIDE SEQUENCE [LARGE SCALE GENOMIC DNA]</scope>
    <source>
        <strain evidence="1 2">SAMM</strain>
    </source>
</reference>
<accession>A0A1J6WUA8</accession>
<dbReference type="RefSeq" id="WP_071617479.1">
    <property type="nucleotide sequence ID" value="NZ_MINN01000074.1"/>
</dbReference>
<protein>
    <recommendedName>
        <fullName evidence="3">Ribosome biogenesis GTPase RsgA</fullName>
    </recommendedName>
</protein>
<dbReference type="Proteomes" id="UP000182062">
    <property type="component" value="Unassembled WGS sequence"/>
</dbReference>
<keyword evidence="2" id="KW-1185">Reference proteome</keyword>
<gene>
    <name evidence="1" type="ORF">BHE18_03915</name>
</gene>
<dbReference type="EMBL" id="MINN01000074">
    <property type="protein sequence ID" value="OIU71811.1"/>
    <property type="molecule type" value="Genomic_DNA"/>
</dbReference>